<accession>A0AC61MYQ3</accession>
<protein>
    <submittedName>
        <fullName evidence="1">ABC transporter ATP-binding protein</fullName>
    </submittedName>
</protein>
<dbReference type="Proteomes" id="UP000682782">
    <property type="component" value="Chromosome"/>
</dbReference>
<reference evidence="1" key="1">
    <citation type="submission" date="2021-01" db="EMBL/GenBank/DDBJ databases">
        <title>Complete genome sequence of Clostridiales bacterium R-7.</title>
        <authorList>
            <person name="Mahoney-Kurpe S.C."/>
            <person name="Palevich N."/>
            <person name="Koike S."/>
            <person name="Moon C.D."/>
            <person name="Attwood G.T."/>
        </authorList>
    </citation>
    <scope>NUCLEOTIDE SEQUENCE</scope>
    <source>
        <strain evidence="1">R-7</strain>
    </source>
</reference>
<keyword evidence="2" id="KW-1185">Reference proteome</keyword>
<evidence type="ECO:0000313" key="2">
    <source>
        <dbReference type="Proteomes" id="UP000682782"/>
    </source>
</evidence>
<sequence length="560" mass="61401">MESNLQRVKTVFRSPVYKSIHRWARPFRGAILGISLLGILGTLLSLWLTLVTKELIDGAVSHDSSLLWKYGVLLVMIIAVERLISVLGSWLRTRTSARMQLEMQHQVTASLMDKEYPALKPFHSGELVSRVFSDVSVVKDGVLNLLPSVLRIIVSFVGAAGILISMDWRFIPVLIIAGFLGVILTAAFRNPMKRRHKRMQDAQAKLHASTQETIENVRLIKASVSEERAMDNMDEHREHLAKEQIRNGKLNIALNNGMGSLFDISWLVCNLWGCVKIYQGTFTYGGLAALIQLVGRIQGPIANAISLVSEAYGVVASAERLQEVIGLPDEVVGDKLDNFDEIRMEGVHFQYAENEEDVLVDVDGTIQRGDFVALTGISGGGKTSLFQLLLGIYKPTAGSVSFVSGGKKVPACKGTRNLFAYVPQGNMLMSGTLKDNLTMFTDHTTDEEIQEAVKAACLDELVGKIGMEAKLGERGIGLSEGQAQRVAIARALLSNAPILLLDEATSALDEETEAQVLRNIDAMRNKTVIIVTHRKAALGICDRIFHLQEGRLTASAVQNS</sequence>
<gene>
    <name evidence="1" type="ORF">JYE49_05750</name>
</gene>
<evidence type="ECO:0000313" key="1">
    <source>
        <dbReference type="EMBL" id="QUC68197.1"/>
    </source>
</evidence>
<organism evidence="1 2">
    <name type="scientific">Aristaeella hokkaidonensis</name>
    <dbReference type="NCBI Taxonomy" id="3046382"/>
    <lineage>
        <taxon>Bacteria</taxon>
        <taxon>Bacillati</taxon>
        <taxon>Bacillota</taxon>
        <taxon>Clostridia</taxon>
        <taxon>Eubacteriales</taxon>
        <taxon>Aristaeellaceae</taxon>
        <taxon>Aristaeella</taxon>
    </lineage>
</organism>
<dbReference type="EMBL" id="CP068393">
    <property type="protein sequence ID" value="QUC68197.1"/>
    <property type="molecule type" value="Genomic_DNA"/>
</dbReference>
<keyword evidence="1" id="KW-0067">ATP-binding</keyword>
<name>A0AC61MYQ3_9FIRM</name>
<proteinExistence type="predicted"/>
<keyword evidence="1" id="KW-0547">Nucleotide-binding</keyword>